<dbReference type="RefSeq" id="WP_285629376.1">
    <property type="nucleotide sequence ID" value="NZ_BSTJ01000009.1"/>
</dbReference>
<reference evidence="2" key="1">
    <citation type="submission" date="2023-03" db="EMBL/GenBank/DDBJ databases">
        <title>Actinoallomurus iriomotensis NBRC 103681.</title>
        <authorList>
            <person name="Ichikawa N."/>
            <person name="Sato H."/>
            <person name="Tonouchi N."/>
        </authorList>
    </citation>
    <scope>NUCLEOTIDE SEQUENCE</scope>
    <source>
        <strain evidence="2">NBRC 103681</strain>
    </source>
</reference>
<dbReference type="GO" id="GO:0000150">
    <property type="term" value="F:DNA strand exchange activity"/>
    <property type="evidence" value="ECO:0007669"/>
    <property type="project" value="InterPro"/>
</dbReference>
<proteinExistence type="predicted"/>
<sequence length="69" mass="7512">MTAATTEIADAHHAVIVYTRSRMHRNTIDAAITERDLRADDAVLISVTDYTEDTPIGDLVGTVLDAVNE</sequence>
<dbReference type="InterPro" id="IPR006119">
    <property type="entry name" value="Resolv_N"/>
</dbReference>
<evidence type="ECO:0000259" key="1">
    <source>
        <dbReference type="Pfam" id="PF00239"/>
    </source>
</evidence>
<dbReference type="Pfam" id="PF00239">
    <property type="entry name" value="Resolvase"/>
    <property type="match status" value="1"/>
</dbReference>
<comment type="caution">
    <text evidence="2">The sequence shown here is derived from an EMBL/GenBank/DDBJ whole genome shotgun (WGS) entry which is preliminary data.</text>
</comment>
<dbReference type="Gene3D" id="3.40.50.1390">
    <property type="entry name" value="Resolvase, N-terminal catalytic domain"/>
    <property type="match status" value="1"/>
</dbReference>
<organism evidence="2 3">
    <name type="scientific">Actinoallomurus iriomotensis</name>
    <dbReference type="NCBI Taxonomy" id="478107"/>
    <lineage>
        <taxon>Bacteria</taxon>
        <taxon>Bacillati</taxon>
        <taxon>Actinomycetota</taxon>
        <taxon>Actinomycetes</taxon>
        <taxon>Streptosporangiales</taxon>
        <taxon>Thermomonosporaceae</taxon>
        <taxon>Actinoallomurus</taxon>
    </lineage>
</organism>
<dbReference type="Proteomes" id="UP001165135">
    <property type="component" value="Unassembled WGS sequence"/>
</dbReference>
<evidence type="ECO:0000313" key="2">
    <source>
        <dbReference type="EMBL" id="GLY78509.1"/>
    </source>
</evidence>
<accession>A0A9W6RN26</accession>
<protein>
    <recommendedName>
        <fullName evidence="1">Resolvase/invertase-type recombinase catalytic domain-containing protein</fullName>
    </recommendedName>
</protein>
<feature type="domain" description="Resolvase/invertase-type recombinase catalytic" evidence="1">
    <location>
        <begin position="12"/>
        <end position="69"/>
    </location>
</feature>
<dbReference type="SUPFAM" id="SSF53041">
    <property type="entry name" value="Resolvase-like"/>
    <property type="match status" value="1"/>
</dbReference>
<name>A0A9W6RN26_9ACTN</name>
<dbReference type="EMBL" id="BSTJ01000009">
    <property type="protein sequence ID" value="GLY78509.1"/>
    <property type="molecule type" value="Genomic_DNA"/>
</dbReference>
<evidence type="ECO:0000313" key="3">
    <source>
        <dbReference type="Proteomes" id="UP001165135"/>
    </source>
</evidence>
<dbReference type="GO" id="GO:0003677">
    <property type="term" value="F:DNA binding"/>
    <property type="evidence" value="ECO:0007669"/>
    <property type="project" value="InterPro"/>
</dbReference>
<gene>
    <name evidence="2" type="ORF">Airi01_067760</name>
</gene>
<dbReference type="AlphaFoldDB" id="A0A9W6RN26"/>
<dbReference type="InterPro" id="IPR036162">
    <property type="entry name" value="Resolvase-like_N_sf"/>
</dbReference>